<organism evidence="1 2">
    <name type="scientific">Coemansia nantahalensis</name>
    <dbReference type="NCBI Taxonomy" id="2789366"/>
    <lineage>
        <taxon>Eukaryota</taxon>
        <taxon>Fungi</taxon>
        <taxon>Fungi incertae sedis</taxon>
        <taxon>Zoopagomycota</taxon>
        <taxon>Kickxellomycotina</taxon>
        <taxon>Kickxellomycetes</taxon>
        <taxon>Kickxellales</taxon>
        <taxon>Kickxellaceae</taxon>
        <taxon>Coemansia</taxon>
    </lineage>
</organism>
<evidence type="ECO:0000313" key="2">
    <source>
        <dbReference type="Proteomes" id="UP001140234"/>
    </source>
</evidence>
<keyword evidence="2" id="KW-1185">Reference proteome</keyword>
<dbReference type="Proteomes" id="UP001140234">
    <property type="component" value="Unassembled WGS sequence"/>
</dbReference>
<proteinExistence type="predicted"/>
<evidence type="ECO:0000313" key="1">
    <source>
        <dbReference type="EMBL" id="KAJ2768057.1"/>
    </source>
</evidence>
<name>A0ACC1JVT0_9FUNG</name>
<reference evidence="1" key="1">
    <citation type="submission" date="2022-07" db="EMBL/GenBank/DDBJ databases">
        <title>Phylogenomic reconstructions and comparative analyses of Kickxellomycotina fungi.</title>
        <authorList>
            <person name="Reynolds N.K."/>
            <person name="Stajich J.E."/>
            <person name="Barry K."/>
            <person name="Grigoriev I.V."/>
            <person name="Crous P."/>
            <person name="Smith M.E."/>
        </authorList>
    </citation>
    <scope>NUCLEOTIDE SEQUENCE</scope>
    <source>
        <strain evidence="1">CBS 109366</strain>
    </source>
</reference>
<keyword evidence="1" id="KW-0808">Transferase</keyword>
<keyword evidence="1" id="KW-0418">Kinase</keyword>
<dbReference type="EMBL" id="JANBUJ010001269">
    <property type="protein sequence ID" value="KAJ2768057.1"/>
    <property type="molecule type" value="Genomic_DNA"/>
</dbReference>
<sequence length="970" mass="108688">AQTQAQEYARLTTQAAGQKQPSPACLADLAPAAAQSWEGRMRRFSSAAGGANASLDAAIRLSQQPALVYMYLKYKWAANERRDAFQMLQMFARDYAAKIGFDVANPGAFSDSVDARLLAGLNGYMDTTADDETVHLLARFYFKQAEWLSSVQQTATLAREAQSKAGGGDAVNGSGGGGGGGGGVRRRGRSSTLGGAMSTAAARGEARSSEDGRALQEAQILYEMNSSNIGDTILASYRAATVLDRKWYKAWHSLALRHFLETQRYENEHAAVTENIVGRHVVPAVHGFFRAIQLSTSETTLQDTLRLLTAWFNYSRYESVAQAVQEGFNAVPIRTWLQVIPQILARIHIRSESTRRLIQQLLVEVGKAHPQAILFSLYVTARSDNAERSHAAKEVLAQLHDPHAELVEETEVVSRELIRITLLLPEMWQEALRTASSHYYVLRDVMEMMHVLRQMHKRTHNPETLREFHFVQMFGGDLAAAEALLLKYFAADAAHRNETLVQQAWDTYSMLFRRIDKLFPGPTTLTLKDTAPALLKCRDMRLAVPGSYSPDEPLVTVSSFDPHIYVYGTKQRPRRMYIYGSDGKKHTFLLKGREDLRQDERVMQLFGLINSLLARDNETSRRSLAIERFPVVPLSSNSGLIGFYPNCENINSLLRYYREAHGQPLNLEQRMALQFSPNWETLTVMQKVESFEYALSNTPGNDLQRVMWYKAPNAEEWLTRRTNYTRSLAVMSIAGYILGLGDRHPANILLHERTGKVVHIDLGDCFEIAAHRDKFPEKVPFRLTRMLIMPMEVSSIEGTFKYTANHTMRVLRANRDSLMAVLEAFVFDPLVSWGYIRESDAGAAPGEHPALEPAAARQQLRQRDGRAAEHAARWSLGNETTDISNVGASKPDAWTSKAGNNSFDAMDGRGWQTGNPKARAIVKRIHDKLVGTDFNRNVQLTVADQIDKLVQQATSSENLAVLYMGWVALW</sequence>
<feature type="non-terminal residue" evidence="1">
    <location>
        <position position="1"/>
    </location>
</feature>
<accession>A0ACC1JVT0</accession>
<gene>
    <name evidence="1" type="primary">TOR1_2</name>
    <name evidence="1" type="ORF">IWQ57_003696</name>
</gene>
<comment type="caution">
    <text evidence="1">The sequence shown here is derived from an EMBL/GenBank/DDBJ whole genome shotgun (WGS) entry which is preliminary data.</text>
</comment>
<dbReference type="EC" id="2.7.11.1" evidence="1"/>
<protein>
    <submittedName>
        <fullName evidence="1">Phosphatidylinositol kinase- protein kinase tor1</fullName>
        <ecNumber evidence="1">2.7.11.1</ecNumber>
    </submittedName>
</protein>